<evidence type="ECO:0000313" key="2">
    <source>
        <dbReference type="EMBL" id="KAJ5235772.1"/>
    </source>
</evidence>
<dbReference type="PANTHER" id="PTHR42791:SF14">
    <property type="entry name" value="N-ACETYLTRANSFERASE DOMAIN-CONTAINING PROTEIN"/>
    <property type="match status" value="1"/>
</dbReference>
<protein>
    <recommendedName>
        <fullName evidence="1">N-acetyltransferase domain-containing protein</fullName>
    </recommendedName>
</protein>
<name>A0A9W9P5M5_PENCI</name>
<dbReference type="PANTHER" id="PTHR42791">
    <property type="entry name" value="GNAT FAMILY ACETYLTRANSFERASE"/>
    <property type="match status" value="1"/>
</dbReference>
<dbReference type="InterPro" id="IPR052523">
    <property type="entry name" value="Trichothecene_AcTrans"/>
</dbReference>
<dbReference type="AlphaFoldDB" id="A0A9W9P5M5"/>
<dbReference type="EMBL" id="JAPQKT010000003">
    <property type="protein sequence ID" value="KAJ5235772.1"/>
    <property type="molecule type" value="Genomic_DNA"/>
</dbReference>
<dbReference type="CDD" id="cd04301">
    <property type="entry name" value="NAT_SF"/>
    <property type="match status" value="1"/>
</dbReference>
<dbReference type="InterPro" id="IPR000182">
    <property type="entry name" value="GNAT_dom"/>
</dbReference>
<dbReference type="OrthoDB" id="2832510at2759"/>
<reference evidence="2" key="1">
    <citation type="submission" date="2022-11" db="EMBL/GenBank/DDBJ databases">
        <authorList>
            <person name="Petersen C."/>
        </authorList>
    </citation>
    <scope>NUCLEOTIDE SEQUENCE</scope>
    <source>
        <strain evidence="2">IBT 23319</strain>
    </source>
</reference>
<dbReference type="Proteomes" id="UP001147733">
    <property type="component" value="Unassembled WGS sequence"/>
</dbReference>
<dbReference type="GO" id="GO:0016747">
    <property type="term" value="F:acyltransferase activity, transferring groups other than amino-acyl groups"/>
    <property type="evidence" value="ECO:0007669"/>
    <property type="project" value="InterPro"/>
</dbReference>
<dbReference type="Gene3D" id="3.40.630.30">
    <property type="match status" value="1"/>
</dbReference>
<dbReference type="PROSITE" id="PS51186">
    <property type="entry name" value="GNAT"/>
    <property type="match status" value="1"/>
</dbReference>
<accession>A0A9W9P5M5</accession>
<dbReference type="InterPro" id="IPR016181">
    <property type="entry name" value="Acyl_CoA_acyltransferase"/>
</dbReference>
<dbReference type="Pfam" id="PF00583">
    <property type="entry name" value="Acetyltransf_1"/>
    <property type="match status" value="1"/>
</dbReference>
<dbReference type="RefSeq" id="XP_056503272.1">
    <property type="nucleotide sequence ID" value="XM_056643860.1"/>
</dbReference>
<dbReference type="GeneID" id="81383027"/>
<organism evidence="2 3">
    <name type="scientific">Penicillium citrinum</name>
    <dbReference type="NCBI Taxonomy" id="5077"/>
    <lineage>
        <taxon>Eukaryota</taxon>
        <taxon>Fungi</taxon>
        <taxon>Dikarya</taxon>
        <taxon>Ascomycota</taxon>
        <taxon>Pezizomycotina</taxon>
        <taxon>Eurotiomycetes</taxon>
        <taxon>Eurotiomycetidae</taxon>
        <taxon>Eurotiales</taxon>
        <taxon>Aspergillaceae</taxon>
        <taxon>Penicillium</taxon>
    </lineage>
</organism>
<evidence type="ECO:0000259" key="1">
    <source>
        <dbReference type="PROSITE" id="PS51186"/>
    </source>
</evidence>
<evidence type="ECO:0000313" key="3">
    <source>
        <dbReference type="Proteomes" id="UP001147733"/>
    </source>
</evidence>
<proteinExistence type="predicted"/>
<reference evidence="2" key="2">
    <citation type="journal article" date="2023" name="IMA Fungus">
        <title>Comparative genomic study of the Penicillium genus elucidates a diverse pangenome and 15 lateral gene transfer events.</title>
        <authorList>
            <person name="Petersen C."/>
            <person name="Sorensen T."/>
            <person name="Nielsen M.R."/>
            <person name="Sondergaard T.E."/>
            <person name="Sorensen J.L."/>
            <person name="Fitzpatrick D.A."/>
            <person name="Frisvad J.C."/>
            <person name="Nielsen K.L."/>
        </authorList>
    </citation>
    <scope>NUCLEOTIDE SEQUENCE</scope>
    <source>
        <strain evidence="2">IBT 23319</strain>
    </source>
</reference>
<keyword evidence="3" id="KW-1185">Reference proteome</keyword>
<dbReference type="SUPFAM" id="SSF55729">
    <property type="entry name" value="Acyl-CoA N-acyltransferases (Nat)"/>
    <property type="match status" value="1"/>
</dbReference>
<gene>
    <name evidence="2" type="ORF">N7469_004940</name>
</gene>
<feature type="domain" description="N-acetyltransferase" evidence="1">
    <location>
        <begin position="109"/>
        <end position="252"/>
    </location>
</feature>
<sequence length="254" mass="28065">MSSTEYRNDVGLRVEPVDGPGDIEQAFYCVSEAFGRQVQDGVWIAMNPGWDTASGKASGAARMVARWKDITTDRNGNPNTVFLKATLPSAKPNEERVIAGLAIWVQASCVEGYGDPPDEDVAKAMNLEALYPGNETEQRYLAQVMTSLHQSRNKFIKEKASDEPPAVMVLDLCAVDPAHQRKGIAKGLVQWGLDEAKRRGNLEAILEGSRMGRHVYAKMGFEAQHPEIVYHVDEEFASRSRPSNLFMRRKGGSP</sequence>
<comment type="caution">
    <text evidence="2">The sequence shown here is derived from an EMBL/GenBank/DDBJ whole genome shotgun (WGS) entry which is preliminary data.</text>
</comment>